<dbReference type="Proteomes" id="UP000542776">
    <property type="component" value="Unassembled WGS sequence"/>
</dbReference>
<dbReference type="Gene3D" id="2.60.120.10">
    <property type="entry name" value="Jelly Rolls"/>
    <property type="match status" value="1"/>
</dbReference>
<sequence>MSAETTLRFPGLLAHAHETADYEPFKPGVEICHLKRAENGAGPGLALLRYKPGARVPLHEHVGLETICVLAGSQSDEAGTYRAGDVVVNRPGSRHRVWSDEGCTILISWAEPVRILEDD</sequence>
<evidence type="ECO:0000313" key="3">
    <source>
        <dbReference type="Proteomes" id="UP000542776"/>
    </source>
</evidence>
<dbReference type="RefSeq" id="WP_183202395.1">
    <property type="nucleotide sequence ID" value="NZ_JACIEK010000022.1"/>
</dbReference>
<dbReference type="InterPro" id="IPR011051">
    <property type="entry name" value="RmlC_Cupin_sf"/>
</dbReference>
<evidence type="ECO:0000313" key="2">
    <source>
        <dbReference type="EMBL" id="MBB4000521.1"/>
    </source>
</evidence>
<dbReference type="InterPro" id="IPR025979">
    <property type="entry name" value="ChrR-like_cupin_dom"/>
</dbReference>
<name>A0A7W6H8G0_9HYPH</name>
<accession>A0A7W6H8G0</accession>
<dbReference type="AlphaFoldDB" id="A0A7W6H8G0"/>
<reference evidence="2 3" key="1">
    <citation type="submission" date="2020-08" db="EMBL/GenBank/DDBJ databases">
        <title>Genomic Encyclopedia of Type Strains, Phase IV (KMG-IV): sequencing the most valuable type-strain genomes for metagenomic binning, comparative biology and taxonomic classification.</title>
        <authorList>
            <person name="Goeker M."/>
        </authorList>
    </citation>
    <scope>NUCLEOTIDE SEQUENCE [LARGE SCALE GENOMIC DNA]</scope>
    <source>
        <strain evidence="2 3">DSM 102238</strain>
    </source>
</reference>
<proteinExistence type="predicted"/>
<organism evidence="2 3">
    <name type="scientific">Aureimonas pseudogalii</name>
    <dbReference type="NCBI Taxonomy" id="1744844"/>
    <lineage>
        <taxon>Bacteria</taxon>
        <taxon>Pseudomonadati</taxon>
        <taxon>Pseudomonadota</taxon>
        <taxon>Alphaproteobacteria</taxon>
        <taxon>Hyphomicrobiales</taxon>
        <taxon>Aurantimonadaceae</taxon>
        <taxon>Aureimonas</taxon>
    </lineage>
</organism>
<evidence type="ECO:0000259" key="1">
    <source>
        <dbReference type="Pfam" id="PF12973"/>
    </source>
</evidence>
<comment type="caution">
    <text evidence="2">The sequence shown here is derived from an EMBL/GenBank/DDBJ whole genome shotgun (WGS) entry which is preliminary data.</text>
</comment>
<dbReference type="Pfam" id="PF12973">
    <property type="entry name" value="Cupin_7"/>
    <property type="match status" value="1"/>
</dbReference>
<keyword evidence="3" id="KW-1185">Reference proteome</keyword>
<feature type="domain" description="ChrR-like cupin" evidence="1">
    <location>
        <begin position="17"/>
        <end position="107"/>
    </location>
</feature>
<dbReference type="EMBL" id="JACIEK010000022">
    <property type="protein sequence ID" value="MBB4000521.1"/>
    <property type="molecule type" value="Genomic_DNA"/>
</dbReference>
<dbReference type="SUPFAM" id="SSF51182">
    <property type="entry name" value="RmlC-like cupins"/>
    <property type="match status" value="1"/>
</dbReference>
<gene>
    <name evidence="2" type="ORF">GGR04_004399</name>
</gene>
<protein>
    <submittedName>
        <fullName evidence="2">Anti-sigma factor ChrR (Cupin superfamily)</fullName>
    </submittedName>
</protein>
<dbReference type="InterPro" id="IPR014710">
    <property type="entry name" value="RmlC-like_jellyroll"/>
</dbReference>